<sequence length="204" mass="22383">MSAETQSRPYRQVARAAATEETRRRIVTAFAEALAQRWLDEITLDELATAAGTTRQTVIRLFGGKEGLLDAVVDWMREGVVIRRTLMPGPTAIAVARAVGADYETSGDMLIRLLAQEGRHPGLFTLLDLGRRHHRTWIGEVLAGPIASHPPAEREALTDRLIVATDVYSWKLLRRDAGRSRIETEAAIAALIAAILAARSNDHG</sequence>
<dbReference type="InterPro" id="IPR009057">
    <property type="entry name" value="Homeodomain-like_sf"/>
</dbReference>
<feature type="domain" description="HTH tetR-type" evidence="3">
    <location>
        <begin position="20"/>
        <end position="80"/>
    </location>
</feature>
<name>A0ABS7AD86_9PROT</name>
<comment type="caution">
    <text evidence="4">The sequence shown here is derived from an EMBL/GenBank/DDBJ whole genome shotgun (WGS) entry which is preliminary data.</text>
</comment>
<dbReference type="Proteomes" id="UP001196565">
    <property type="component" value="Unassembled WGS sequence"/>
</dbReference>
<dbReference type="SUPFAM" id="SSF46689">
    <property type="entry name" value="Homeodomain-like"/>
    <property type="match status" value="1"/>
</dbReference>
<accession>A0ABS7AD86</accession>
<keyword evidence="1 2" id="KW-0238">DNA-binding</keyword>
<dbReference type="PROSITE" id="PS50977">
    <property type="entry name" value="HTH_TETR_2"/>
    <property type="match status" value="1"/>
</dbReference>
<evidence type="ECO:0000256" key="2">
    <source>
        <dbReference type="PROSITE-ProRule" id="PRU00335"/>
    </source>
</evidence>
<gene>
    <name evidence="4" type="ORF">KPL78_20550</name>
</gene>
<evidence type="ECO:0000313" key="4">
    <source>
        <dbReference type="EMBL" id="MBW6400263.1"/>
    </source>
</evidence>
<reference evidence="4 5" key="1">
    <citation type="submission" date="2021-07" db="EMBL/GenBank/DDBJ databases">
        <authorList>
            <person name="So Y."/>
        </authorList>
    </citation>
    <scope>NUCLEOTIDE SEQUENCE [LARGE SCALE GENOMIC DNA]</scope>
    <source>
        <strain evidence="4 5">HJA6</strain>
    </source>
</reference>
<dbReference type="InterPro" id="IPR001647">
    <property type="entry name" value="HTH_TetR"/>
</dbReference>
<proteinExistence type="predicted"/>
<keyword evidence="5" id="KW-1185">Reference proteome</keyword>
<protein>
    <submittedName>
        <fullName evidence="4">TetR/AcrR family transcriptional regulator</fullName>
    </submittedName>
</protein>
<feature type="DNA-binding region" description="H-T-H motif" evidence="2">
    <location>
        <begin position="43"/>
        <end position="62"/>
    </location>
</feature>
<evidence type="ECO:0000256" key="1">
    <source>
        <dbReference type="ARBA" id="ARBA00023125"/>
    </source>
</evidence>
<evidence type="ECO:0000259" key="3">
    <source>
        <dbReference type="PROSITE" id="PS50977"/>
    </source>
</evidence>
<dbReference type="Pfam" id="PF00440">
    <property type="entry name" value="TetR_N"/>
    <property type="match status" value="1"/>
</dbReference>
<dbReference type="Gene3D" id="1.10.357.10">
    <property type="entry name" value="Tetracycline Repressor, domain 2"/>
    <property type="match status" value="1"/>
</dbReference>
<dbReference type="EMBL" id="JAHYBZ010000007">
    <property type="protein sequence ID" value="MBW6400263.1"/>
    <property type="molecule type" value="Genomic_DNA"/>
</dbReference>
<evidence type="ECO:0000313" key="5">
    <source>
        <dbReference type="Proteomes" id="UP001196565"/>
    </source>
</evidence>
<organism evidence="4 5">
    <name type="scientific">Roseomonas alba</name>
    <dbReference type="NCBI Taxonomy" id="2846776"/>
    <lineage>
        <taxon>Bacteria</taxon>
        <taxon>Pseudomonadati</taxon>
        <taxon>Pseudomonadota</taxon>
        <taxon>Alphaproteobacteria</taxon>
        <taxon>Acetobacterales</taxon>
        <taxon>Roseomonadaceae</taxon>
        <taxon>Roseomonas</taxon>
    </lineage>
</organism>
<dbReference type="RefSeq" id="WP_219764856.1">
    <property type="nucleotide sequence ID" value="NZ_JAHYBZ010000007.1"/>
</dbReference>